<keyword evidence="2 4" id="KW-0547">Nucleotide-binding</keyword>
<dbReference type="AlphaFoldDB" id="A0A814QDF1"/>
<dbReference type="InterPro" id="IPR005225">
    <property type="entry name" value="Small_GTP-bd"/>
</dbReference>
<evidence type="ECO:0000313" key="7">
    <source>
        <dbReference type="EMBL" id="CAF1118018.1"/>
    </source>
</evidence>
<reference evidence="7" key="1">
    <citation type="submission" date="2021-02" db="EMBL/GenBank/DDBJ databases">
        <authorList>
            <person name="Nowell W R."/>
        </authorList>
    </citation>
    <scope>NUCLEOTIDE SEQUENCE</scope>
</reference>
<dbReference type="GO" id="GO:0030010">
    <property type="term" value="P:establishment of cell polarity"/>
    <property type="evidence" value="ECO:0007669"/>
    <property type="project" value="UniProtKB-ARBA"/>
</dbReference>
<keyword evidence="5" id="KW-0479">Metal-binding</keyword>
<evidence type="ECO:0000313" key="9">
    <source>
        <dbReference type="Proteomes" id="UP000663845"/>
    </source>
</evidence>
<evidence type="ECO:0000256" key="4">
    <source>
        <dbReference type="PIRSR" id="PIRSR606689-1"/>
    </source>
</evidence>
<gene>
    <name evidence="8" type="ORF">IZO911_LOCUS38425</name>
    <name evidence="7" type="ORF">JYZ213_LOCUS22319</name>
</gene>
<dbReference type="EMBL" id="CAJNOE010001057">
    <property type="protein sequence ID" value="CAF1381229.1"/>
    <property type="molecule type" value="Genomic_DNA"/>
</dbReference>
<organism evidence="7 9">
    <name type="scientific">Adineta steineri</name>
    <dbReference type="NCBI Taxonomy" id="433720"/>
    <lineage>
        <taxon>Eukaryota</taxon>
        <taxon>Metazoa</taxon>
        <taxon>Spiralia</taxon>
        <taxon>Gnathifera</taxon>
        <taxon>Rotifera</taxon>
        <taxon>Eurotatoria</taxon>
        <taxon>Bdelloidea</taxon>
        <taxon>Adinetida</taxon>
        <taxon>Adinetidae</taxon>
        <taxon>Adineta</taxon>
    </lineage>
</organism>
<feature type="binding site" evidence="4">
    <location>
        <begin position="24"/>
        <end position="31"/>
    </location>
    <ligand>
        <name>GTP</name>
        <dbReference type="ChEBI" id="CHEBI:37565"/>
    </ligand>
</feature>
<protein>
    <recommendedName>
        <fullName evidence="10">ADP-ribosylation factor-like protein</fullName>
    </recommendedName>
</protein>
<dbReference type="Proteomes" id="UP000663845">
    <property type="component" value="Unassembled WGS sequence"/>
</dbReference>
<feature type="binding site" evidence="4">
    <location>
        <begin position="127"/>
        <end position="130"/>
    </location>
    <ligand>
        <name>GTP</name>
        <dbReference type="ChEBI" id="CHEBI:37565"/>
    </ligand>
</feature>
<evidence type="ECO:0000256" key="3">
    <source>
        <dbReference type="ARBA" id="ARBA00023134"/>
    </source>
</evidence>
<dbReference type="SMART" id="SM00178">
    <property type="entry name" value="SAR"/>
    <property type="match status" value="1"/>
</dbReference>
<dbReference type="Gene3D" id="3.40.50.300">
    <property type="entry name" value="P-loop containing nucleotide triphosphate hydrolases"/>
    <property type="match status" value="1"/>
</dbReference>
<evidence type="ECO:0000256" key="5">
    <source>
        <dbReference type="PIRSR" id="PIRSR606689-2"/>
    </source>
</evidence>
<dbReference type="PRINTS" id="PR00328">
    <property type="entry name" value="SAR1GTPBP"/>
</dbReference>
<comment type="similarity">
    <text evidence="1 6">Belongs to the small GTPase superfamily. Arf family.</text>
</comment>
<proteinExistence type="inferred from homology"/>
<keyword evidence="5" id="KW-0460">Magnesium</keyword>
<evidence type="ECO:0000256" key="6">
    <source>
        <dbReference type="RuleBase" id="RU003925"/>
    </source>
</evidence>
<dbReference type="PANTHER" id="PTHR11711">
    <property type="entry name" value="ADP RIBOSYLATION FACTOR-RELATED"/>
    <property type="match status" value="1"/>
</dbReference>
<dbReference type="GO" id="GO:0046872">
    <property type="term" value="F:metal ion binding"/>
    <property type="evidence" value="ECO:0007669"/>
    <property type="project" value="UniProtKB-KW"/>
</dbReference>
<dbReference type="Pfam" id="PF00025">
    <property type="entry name" value="Arf"/>
    <property type="match status" value="1"/>
</dbReference>
<dbReference type="EMBL" id="CAJNOG010000252">
    <property type="protein sequence ID" value="CAF1118018.1"/>
    <property type="molecule type" value="Genomic_DNA"/>
</dbReference>
<evidence type="ECO:0000256" key="2">
    <source>
        <dbReference type="ARBA" id="ARBA00022741"/>
    </source>
</evidence>
<keyword evidence="3 4" id="KW-0342">GTP-binding</keyword>
<dbReference type="PROSITE" id="PS51419">
    <property type="entry name" value="RAB"/>
    <property type="match status" value="1"/>
</dbReference>
<dbReference type="Proteomes" id="UP000663860">
    <property type="component" value="Unassembled WGS sequence"/>
</dbReference>
<name>A0A814QDF1_9BILA</name>
<comment type="caution">
    <text evidence="7">The sequence shown here is derived from an EMBL/GenBank/DDBJ whole genome shotgun (WGS) entry which is preliminary data.</text>
</comment>
<dbReference type="InterPro" id="IPR006689">
    <property type="entry name" value="Small_GTPase_ARF/SAR"/>
</dbReference>
<dbReference type="SMART" id="SM00177">
    <property type="entry name" value="ARF"/>
    <property type="match status" value="1"/>
</dbReference>
<dbReference type="SMART" id="SM00175">
    <property type="entry name" value="RAB"/>
    <property type="match status" value="1"/>
</dbReference>
<evidence type="ECO:0000313" key="8">
    <source>
        <dbReference type="EMBL" id="CAF1381229.1"/>
    </source>
</evidence>
<dbReference type="NCBIfam" id="TIGR00231">
    <property type="entry name" value="small_GTP"/>
    <property type="match status" value="1"/>
</dbReference>
<dbReference type="PROSITE" id="PS51417">
    <property type="entry name" value="ARF"/>
    <property type="match status" value="1"/>
</dbReference>
<dbReference type="InterPro" id="IPR027417">
    <property type="entry name" value="P-loop_NTPase"/>
</dbReference>
<evidence type="ECO:0000256" key="1">
    <source>
        <dbReference type="ARBA" id="ARBA00010290"/>
    </source>
</evidence>
<dbReference type="GO" id="GO:0003924">
    <property type="term" value="F:GTPase activity"/>
    <property type="evidence" value="ECO:0007669"/>
    <property type="project" value="InterPro"/>
</dbReference>
<sequence length="190" mass="21453">MGKVLSKIMKKLSADGPKRILMLGLDNAGKTTILYRMKRTEDFHTVPTIGFNVETISPCRGISLTVWDVGGQDHLRTLWHHYFDNVDGLVFVIDSTDSRRLHLARAELEGIYQHEVMKDVPLIVLANKQDNDDALPAEHIARKLNLIEWPEDSYYIIPCCGLSGKGITDAFTTLAQMIRARQKSHRLGLV</sequence>
<dbReference type="InterPro" id="IPR024156">
    <property type="entry name" value="Small_GTPase_ARF"/>
</dbReference>
<evidence type="ECO:0008006" key="10">
    <source>
        <dbReference type="Google" id="ProtNLM"/>
    </source>
</evidence>
<dbReference type="SUPFAM" id="SSF52540">
    <property type="entry name" value="P-loop containing nucleoside triphosphate hydrolases"/>
    <property type="match status" value="1"/>
</dbReference>
<feature type="binding site" evidence="5">
    <location>
        <position position="48"/>
    </location>
    <ligand>
        <name>Mg(2+)</name>
        <dbReference type="ChEBI" id="CHEBI:18420"/>
    </ligand>
</feature>
<dbReference type="GO" id="GO:0005525">
    <property type="term" value="F:GTP binding"/>
    <property type="evidence" value="ECO:0007669"/>
    <property type="project" value="UniProtKB-KW"/>
</dbReference>
<accession>A0A814QDF1</accession>
<dbReference type="FunFam" id="3.40.50.300:FF:000412">
    <property type="entry name" value="ADP-ribosylation factor 1"/>
    <property type="match status" value="1"/>
</dbReference>
<feature type="binding site" evidence="5">
    <location>
        <position position="31"/>
    </location>
    <ligand>
        <name>Mg(2+)</name>
        <dbReference type="ChEBI" id="CHEBI:18420"/>
    </ligand>
</feature>
<feature type="binding site" evidence="4">
    <location>
        <position position="71"/>
    </location>
    <ligand>
        <name>GTP</name>
        <dbReference type="ChEBI" id="CHEBI:37565"/>
    </ligand>
</feature>